<organism evidence="2 3">
    <name type="scientific">Flavobacterium lacus</name>
    <dbReference type="NCBI Taxonomy" id="1353778"/>
    <lineage>
        <taxon>Bacteria</taxon>
        <taxon>Pseudomonadati</taxon>
        <taxon>Bacteroidota</taxon>
        <taxon>Flavobacteriia</taxon>
        <taxon>Flavobacteriales</taxon>
        <taxon>Flavobacteriaceae</taxon>
        <taxon>Flavobacterium</taxon>
    </lineage>
</organism>
<dbReference type="PROSITE" id="PS50846">
    <property type="entry name" value="HMA_2"/>
    <property type="match status" value="1"/>
</dbReference>
<dbReference type="Pfam" id="PF00403">
    <property type="entry name" value="HMA"/>
    <property type="match status" value="1"/>
</dbReference>
<name>A0A328WRP3_9FLAO</name>
<comment type="caution">
    <text evidence="2">The sequence shown here is derived from an EMBL/GenBank/DDBJ whole genome shotgun (WGS) entry which is preliminary data.</text>
</comment>
<dbReference type="CDD" id="cd00371">
    <property type="entry name" value="HMA"/>
    <property type="match status" value="1"/>
</dbReference>
<keyword evidence="3" id="KW-1185">Reference proteome</keyword>
<dbReference type="EMBL" id="QLSV01000004">
    <property type="protein sequence ID" value="RAR49010.1"/>
    <property type="molecule type" value="Genomic_DNA"/>
</dbReference>
<dbReference type="GO" id="GO:0046872">
    <property type="term" value="F:metal ion binding"/>
    <property type="evidence" value="ECO:0007669"/>
    <property type="project" value="InterPro"/>
</dbReference>
<dbReference type="SUPFAM" id="SSF55008">
    <property type="entry name" value="HMA, heavy metal-associated domain"/>
    <property type="match status" value="1"/>
</dbReference>
<dbReference type="OrthoDB" id="677920at2"/>
<reference evidence="2 3" key="1">
    <citation type="submission" date="2018-06" db="EMBL/GenBank/DDBJ databases">
        <title>Genomic Encyclopedia of Type Strains, Phase III (KMG-III): the genomes of soil and plant-associated and newly described type strains.</title>
        <authorList>
            <person name="Whitman W."/>
        </authorList>
    </citation>
    <scope>NUCLEOTIDE SEQUENCE [LARGE SCALE GENOMIC DNA]</scope>
    <source>
        <strain evidence="2 3">CGMCC 1.12504</strain>
    </source>
</reference>
<evidence type="ECO:0000313" key="2">
    <source>
        <dbReference type="EMBL" id="RAR49010.1"/>
    </source>
</evidence>
<evidence type="ECO:0000313" key="3">
    <source>
        <dbReference type="Proteomes" id="UP000249518"/>
    </source>
</evidence>
<feature type="domain" description="HMA" evidence="1">
    <location>
        <begin position="1"/>
        <end position="64"/>
    </location>
</feature>
<dbReference type="Gene3D" id="3.30.70.100">
    <property type="match status" value="1"/>
</dbReference>
<evidence type="ECO:0000259" key="1">
    <source>
        <dbReference type="PROSITE" id="PS50846"/>
    </source>
</evidence>
<protein>
    <submittedName>
        <fullName evidence="2">Copper chaperone CopZ</fullName>
    </submittedName>
</protein>
<proteinExistence type="predicted"/>
<dbReference type="InterPro" id="IPR006121">
    <property type="entry name" value="HMA_dom"/>
</dbReference>
<dbReference type="AlphaFoldDB" id="A0A328WRP3"/>
<dbReference type="RefSeq" id="WP_112085464.1">
    <property type="nucleotide sequence ID" value="NZ_QLSV01000004.1"/>
</dbReference>
<dbReference type="InterPro" id="IPR036163">
    <property type="entry name" value="HMA_dom_sf"/>
</dbReference>
<gene>
    <name evidence="2" type="ORF">B0I10_104151</name>
</gene>
<sequence length="86" mass="9404">MNVFIEVENIKCGGCVNSIKSNLLKIDQVDDVEISIEENTIFVTGLVQKSAILSKLNELGYPEKGTNSVLKKAKSYVNCAIGKLNE</sequence>
<accession>A0A328WRP3</accession>
<dbReference type="Proteomes" id="UP000249518">
    <property type="component" value="Unassembled WGS sequence"/>
</dbReference>